<dbReference type="PANTHER" id="PTHR23512">
    <property type="entry name" value="MAJOR FACILITATOR SUPERFAMILY DOMAIN-CONTAINING PROTEIN 1"/>
    <property type="match status" value="1"/>
</dbReference>
<comment type="catalytic activity">
    <reaction evidence="12">
        <text>L-alpha-aminoacyl-L-histidine(out) = L-alpha-aminoacyl-L-histidine(in)</text>
        <dbReference type="Rhea" id="RHEA:79375"/>
        <dbReference type="ChEBI" id="CHEBI:229967"/>
    </reaction>
</comment>
<reference evidence="28 29" key="1">
    <citation type="submission" date="2020-08" db="EMBL/GenBank/DDBJ databases">
        <title>Genomic Encyclopedia of Type Strains, Phase IV (KMG-IV): sequencing the most valuable type-strain genomes for metagenomic binning, comparative biology and taxonomic classification.</title>
        <authorList>
            <person name="Goeker M."/>
        </authorList>
    </citation>
    <scope>NUCLEOTIDE SEQUENCE [LARGE SCALE GENOMIC DNA]</scope>
    <source>
        <strain evidence="28 29">DSM 45615</strain>
    </source>
</reference>
<evidence type="ECO:0000256" key="13">
    <source>
        <dbReference type="ARBA" id="ARBA00044891"/>
    </source>
</evidence>
<keyword evidence="5 26" id="KW-0812">Transmembrane</keyword>
<dbReference type="Pfam" id="PF07690">
    <property type="entry name" value="MFS_1"/>
    <property type="match status" value="1"/>
</dbReference>
<dbReference type="GO" id="GO:0005886">
    <property type="term" value="C:plasma membrane"/>
    <property type="evidence" value="ECO:0007669"/>
    <property type="project" value="UniProtKB-SubCell"/>
</dbReference>
<dbReference type="SUPFAM" id="SSF103473">
    <property type="entry name" value="MFS general substrate transporter"/>
    <property type="match status" value="1"/>
</dbReference>
<keyword evidence="7 26" id="KW-0472">Membrane</keyword>
<keyword evidence="29" id="KW-1185">Reference proteome</keyword>
<evidence type="ECO:0000256" key="25">
    <source>
        <dbReference type="ARBA" id="ARBA00046376"/>
    </source>
</evidence>
<dbReference type="PROSITE" id="PS50850">
    <property type="entry name" value="MFS"/>
    <property type="match status" value="1"/>
</dbReference>
<comment type="catalytic activity">
    <reaction evidence="10">
        <text>L-histidyl-glycine(out) = L-histidyl-glycine(in)</text>
        <dbReference type="Rhea" id="RHEA:79395"/>
        <dbReference type="ChEBI" id="CHEBI:229957"/>
    </reaction>
</comment>
<comment type="catalytic activity">
    <reaction evidence="21">
        <text>L-lysyl-glycine(out) = L-lysyl-glycine(in)</text>
        <dbReference type="Rhea" id="RHEA:79407"/>
        <dbReference type="ChEBI" id="CHEBI:191202"/>
    </reaction>
</comment>
<keyword evidence="6 26" id="KW-1133">Transmembrane helix</keyword>
<dbReference type="Proteomes" id="UP000578449">
    <property type="component" value="Unassembled WGS sequence"/>
</dbReference>
<sequence length="418" mass="43975">MSSRRVLLFWSIGVIAYVIAVFHRQSLGVAGLEAAARLGVASSGLAMLAMLQLLVYAAMQIPVGMLVDRFGSKRMLITGAAVMSCGQLVFALGDDLLLAVTGRMLIGAGDAMTFISVIRMINLWFPARRNPLLVQLTGLLGQLGAVVSAVPLIHSLHEYGWTATFLGAAGIGVAAVLMLAAVLRDRRPEPGAREPVLRAAWAQPGTRLGMWTHAATQSSAAAFLLLWGYPFLVESQHQTPAAAGVLLTTTTLVGMVCGPPLGYLAGRFPLRRSWMVLTVIGGTAAAWTAVLLWPGRAPLWLLVVLVVVLASNGPGSMIGFDYARTFNPAARIGVATGIVNGGGFVASMAVIALVGVLLDATGGDYRAALAVQYPVWVLGAVQVLRYRVKARRLLAQLEERLGEVGGGEHAALGAQPVK</sequence>
<comment type="catalytic activity">
    <reaction evidence="9">
        <text>L-lysyl-L-alanine(out) = L-lysyl-L-alanine(in)</text>
        <dbReference type="Rhea" id="RHEA:79399"/>
        <dbReference type="ChEBI" id="CHEBI:229954"/>
    </reaction>
</comment>
<feature type="transmembrane region" description="Helical" evidence="26">
    <location>
        <begin position="105"/>
        <end position="125"/>
    </location>
</feature>
<feature type="transmembrane region" description="Helical" evidence="26">
    <location>
        <begin position="159"/>
        <end position="183"/>
    </location>
</feature>
<evidence type="ECO:0000313" key="28">
    <source>
        <dbReference type="EMBL" id="MBB5130960.1"/>
    </source>
</evidence>
<evidence type="ECO:0000256" key="17">
    <source>
        <dbReference type="ARBA" id="ARBA00044900"/>
    </source>
</evidence>
<dbReference type="RefSeq" id="WP_185047767.1">
    <property type="nucleotide sequence ID" value="NZ_BAABIX010000013.1"/>
</dbReference>
<evidence type="ECO:0000256" key="11">
    <source>
        <dbReference type="ARBA" id="ARBA00044881"/>
    </source>
</evidence>
<comment type="catalytic activity">
    <reaction evidence="16">
        <text>L-arginyl-L-alpha-amino acid(out) = L-arginyl-L-alpha-amino acid(in)</text>
        <dbReference type="Rhea" id="RHEA:79371"/>
        <dbReference type="ChEBI" id="CHEBI:84315"/>
    </reaction>
</comment>
<accession>A0A840P0I5</accession>
<dbReference type="EMBL" id="JACHGN010000001">
    <property type="protein sequence ID" value="MBB5130960.1"/>
    <property type="molecule type" value="Genomic_DNA"/>
</dbReference>
<dbReference type="GO" id="GO:0005765">
    <property type="term" value="C:lysosomal membrane"/>
    <property type="evidence" value="ECO:0007669"/>
    <property type="project" value="UniProtKB-SubCell"/>
</dbReference>
<evidence type="ECO:0000256" key="21">
    <source>
        <dbReference type="ARBA" id="ARBA00044924"/>
    </source>
</evidence>
<comment type="catalytic activity">
    <reaction evidence="13">
        <text>L-lysyl-L-alpha-amino acid(out) = L-lysyl-L-alpha-amino acid(in)</text>
        <dbReference type="Rhea" id="RHEA:79387"/>
        <dbReference type="ChEBI" id="CHEBI:229965"/>
    </reaction>
</comment>
<dbReference type="Gene3D" id="1.20.1250.20">
    <property type="entry name" value="MFS general substrate transporter like domains"/>
    <property type="match status" value="2"/>
</dbReference>
<feature type="transmembrane region" description="Helical" evidence="26">
    <location>
        <begin position="75"/>
        <end position="93"/>
    </location>
</feature>
<comment type="catalytic activity">
    <reaction evidence="20">
        <text>L-alanyl-L-lysine(out) = L-alanyl-L-lysine(in)</text>
        <dbReference type="Rhea" id="RHEA:79415"/>
        <dbReference type="ChEBI" id="CHEBI:192470"/>
    </reaction>
</comment>
<feature type="transmembrane region" description="Helical" evidence="26">
    <location>
        <begin position="132"/>
        <end position="153"/>
    </location>
</feature>
<dbReference type="InterPro" id="IPR052187">
    <property type="entry name" value="MFSD1"/>
</dbReference>
<evidence type="ECO:0000256" key="26">
    <source>
        <dbReference type="SAM" id="Phobius"/>
    </source>
</evidence>
<feature type="transmembrane region" description="Helical" evidence="26">
    <location>
        <begin position="241"/>
        <end position="262"/>
    </location>
</feature>
<feature type="transmembrane region" description="Helical" evidence="26">
    <location>
        <begin position="370"/>
        <end position="388"/>
    </location>
</feature>
<evidence type="ECO:0000256" key="2">
    <source>
        <dbReference type="ARBA" id="ARBA00004651"/>
    </source>
</evidence>
<comment type="catalytic activity">
    <reaction evidence="18">
        <text>L-arginyl-glycine(out) = L-arginyl-glycine(in)</text>
        <dbReference type="Rhea" id="RHEA:79391"/>
        <dbReference type="ChEBI" id="CHEBI:229955"/>
    </reaction>
</comment>
<feature type="transmembrane region" description="Helical" evidence="26">
    <location>
        <begin position="208"/>
        <end position="229"/>
    </location>
</feature>
<proteinExistence type="inferred from homology"/>
<feature type="transmembrane region" description="Helical" evidence="26">
    <location>
        <begin position="44"/>
        <end position="63"/>
    </location>
</feature>
<comment type="subcellular location">
    <subcellularLocation>
        <location evidence="2">Cell membrane</location>
        <topology evidence="2">Multi-pass membrane protein</topology>
    </subcellularLocation>
    <subcellularLocation>
        <location evidence="1">Lysosome membrane</location>
        <topology evidence="1">Multi-pass membrane protein</topology>
    </subcellularLocation>
</comment>
<evidence type="ECO:0000256" key="15">
    <source>
        <dbReference type="ARBA" id="ARBA00044898"/>
    </source>
</evidence>
<comment type="catalytic activity">
    <reaction evidence="14">
        <text>L-alpha-aminoacyl-L-lysine(out) = L-alpha-aminoacyl-L-lysine(in)</text>
        <dbReference type="Rhea" id="RHEA:79383"/>
        <dbReference type="ChEBI" id="CHEBI:229966"/>
    </reaction>
</comment>
<evidence type="ECO:0000256" key="20">
    <source>
        <dbReference type="ARBA" id="ARBA00044919"/>
    </source>
</evidence>
<name>A0A840P0I5_9ACTN</name>
<organism evidence="28 29">
    <name type="scientific">Thermocatellispora tengchongensis</name>
    <dbReference type="NCBI Taxonomy" id="1073253"/>
    <lineage>
        <taxon>Bacteria</taxon>
        <taxon>Bacillati</taxon>
        <taxon>Actinomycetota</taxon>
        <taxon>Actinomycetes</taxon>
        <taxon>Streptosporangiales</taxon>
        <taxon>Streptosporangiaceae</taxon>
        <taxon>Thermocatellispora</taxon>
    </lineage>
</organism>
<evidence type="ECO:0000256" key="5">
    <source>
        <dbReference type="ARBA" id="ARBA00022692"/>
    </source>
</evidence>
<evidence type="ECO:0000256" key="12">
    <source>
        <dbReference type="ARBA" id="ARBA00044884"/>
    </source>
</evidence>
<comment type="similarity">
    <text evidence="3">Belongs to the major facilitator superfamily.</text>
</comment>
<evidence type="ECO:0000256" key="19">
    <source>
        <dbReference type="ARBA" id="ARBA00044912"/>
    </source>
</evidence>
<dbReference type="PANTHER" id="PTHR23512:SF3">
    <property type="entry name" value="MAJOR FACILITATOR SUPERFAMILY DOMAIN-CONTAINING PROTEIN 1"/>
    <property type="match status" value="1"/>
</dbReference>
<evidence type="ECO:0000256" key="22">
    <source>
        <dbReference type="ARBA" id="ARBA00044985"/>
    </source>
</evidence>
<keyword evidence="4" id="KW-0813">Transport</keyword>
<evidence type="ECO:0000256" key="3">
    <source>
        <dbReference type="ARBA" id="ARBA00008335"/>
    </source>
</evidence>
<comment type="function">
    <text evidence="24">Lysosomal dipeptide uniporter that selectively exports lysine, arginine or histidine-containing dipeptides with a net positive charge from the lysosome lumen into the cytosol. Could play a role in a specific type of protein O-glycosylation indirectly regulating macrophages migration and tissue invasion. Also essential for liver homeostasis.</text>
</comment>
<evidence type="ECO:0000256" key="10">
    <source>
        <dbReference type="ARBA" id="ARBA00044878"/>
    </source>
</evidence>
<comment type="caution">
    <text evidence="28">The sequence shown here is derived from an EMBL/GenBank/DDBJ whole genome shotgun (WGS) entry which is preliminary data.</text>
</comment>
<evidence type="ECO:0000256" key="18">
    <source>
        <dbReference type="ARBA" id="ARBA00044903"/>
    </source>
</evidence>
<feature type="transmembrane region" description="Helical" evidence="26">
    <location>
        <begin position="332"/>
        <end position="358"/>
    </location>
</feature>
<comment type="catalytic activity">
    <reaction evidence="19">
        <text>L-histidyl-L-alpha-amino acid(out) = L-histidyl-L-alpha-amino acid(in)</text>
        <dbReference type="Rhea" id="RHEA:79379"/>
        <dbReference type="ChEBI" id="CHEBI:229964"/>
    </reaction>
</comment>
<dbReference type="CDD" id="cd06174">
    <property type="entry name" value="MFS"/>
    <property type="match status" value="1"/>
</dbReference>
<evidence type="ECO:0000256" key="14">
    <source>
        <dbReference type="ARBA" id="ARBA00044893"/>
    </source>
</evidence>
<evidence type="ECO:0000313" key="29">
    <source>
        <dbReference type="Proteomes" id="UP000578449"/>
    </source>
</evidence>
<gene>
    <name evidence="28" type="ORF">HNP84_000648</name>
</gene>
<dbReference type="InterPro" id="IPR020846">
    <property type="entry name" value="MFS_dom"/>
</dbReference>
<comment type="catalytic activity">
    <reaction evidence="11">
        <text>L-alpha-aminoacyl-L-arginine(out) = L-alpha-aminoacyl-L-arginine(in)</text>
        <dbReference type="Rhea" id="RHEA:79367"/>
        <dbReference type="ChEBI" id="CHEBI:229968"/>
    </reaction>
</comment>
<evidence type="ECO:0000256" key="9">
    <source>
        <dbReference type="ARBA" id="ARBA00044876"/>
    </source>
</evidence>
<evidence type="ECO:0000256" key="24">
    <source>
        <dbReference type="ARBA" id="ARBA00045709"/>
    </source>
</evidence>
<comment type="catalytic activity">
    <reaction evidence="17">
        <text>L-lysyl-L-lysine(out) = L-lysyl-L-lysine(in)</text>
        <dbReference type="Rhea" id="RHEA:79403"/>
        <dbReference type="ChEBI" id="CHEBI:229956"/>
    </reaction>
</comment>
<evidence type="ECO:0000256" key="6">
    <source>
        <dbReference type="ARBA" id="ARBA00022989"/>
    </source>
</evidence>
<comment type="subunit">
    <text evidence="25">Homodimer. Interacts with lysosomal protein GLMP (via lumenal domain); the interaction starts while both proteins are still in the endoplasmic reticulum and is required for stabilization of MFSD1 in lysosomes but has no direct effect on its targeting to lysosomes or transporter activity.</text>
</comment>
<dbReference type="GO" id="GO:0022857">
    <property type="term" value="F:transmembrane transporter activity"/>
    <property type="evidence" value="ECO:0007669"/>
    <property type="project" value="InterPro"/>
</dbReference>
<evidence type="ECO:0000256" key="8">
    <source>
        <dbReference type="ARBA" id="ARBA00023228"/>
    </source>
</evidence>
<feature type="transmembrane region" description="Helical" evidence="26">
    <location>
        <begin position="7"/>
        <end position="24"/>
    </location>
</feature>
<feature type="transmembrane region" description="Helical" evidence="26">
    <location>
        <begin position="299"/>
        <end position="320"/>
    </location>
</feature>
<protein>
    <recommendedName>
        <fullName evidence="22">Lysosomal dipeptide transporter MFSD1</fullName>
    </recommendedName>
    <alternativeName>
        <fullName evidence="23">Major facilitator superfamily domain-containing protein 1</fullName>
    </alternativeName>
</protein>
<feature type="transmembrane region" description="Helical" evidence="26">
    <location>
        <begin position="274"/>
        <end position="293"/>
    </location>
</feature>
<evidence type="ECO:0000256" key="4">
    <source>
        <dbReference type="ARBA" id="ARBA00022448"/>
    </source>
</evidence>
<dbReference type="AlphaFoldDB" id="A0A840P0I5"/>
<evidence type="ECO:0000259" key="27">
    <source>
        <dbReference type="PROSITE" id="PS50850"/>
    </source>
</evidence>
<evidence type="ECO:0000256" key="7">
    <source>
        <dbReference type="ARBA" id="ARBA00023136"/>
    </source>
</evidence>
<evidence type="ECO:0000256" key="16">
    <source>
        <dbReference type="ARBA" id="ARBA00044899"/>
    </source>
</evidence>
<evidence type="ECO:0000256" key="1">
    <source>
        <dbReference type="ARBA" id="ARBA00004155"/>
    </source>
</evidence>
<keyword evidence="8" id="KW-0458">Lysosome</keyword>
<comment type="catalytic activity">
    <reaction evidence="15">
        <text>L-aspartyl-L-lysine(out) = L-aspartyl-L-lysine(in)</text>
        <dbReference type="Rhea" id="RHEA:79411"/>
        <dbReference type="ChEBI" id="CHEBI:229953"/>
    </reaction>
</comment>
<dbReference type="InterPro" id="IPR011701">
    <property type="entry name" value="MFS"/>
</dbReference>
<evidence type="ECO:0000256" key="23">
    <source>
        <dbReference type="ARBA" id="ARBA00045018"/>
    </source>
</evidence>
<feature type="domain" description="Major facilitator superfamily (MFS) profile" evidence="27">
    <location>
        <begin position="1"/>
        <end position="391"/>
    </location>
</feature>
<dbReference type="InterPro" id="IPR036259">
    <property type="entry name" value="MFS_trans_sf"/>
</dbReference>